<comment type="similarity">
    <text evidence="10">Belongs to the peroxiredoxin family. BCP/PrxQ subfamily.</text>
</comment>
<dbReference type="SUPFAM" id="SSF52833">
    <property type="entry name" value="Thioredoxin-like"/>
    <property type="match status" value="1"/>
</dbReference>
<dbReference type="InterPro" id="IPR013766">
    <property type="entry name" value="Thioredoxin_domain"/>
</dbReference>
<comment type="caution">
    <text evidence="16">The sequence shown here is derived from an EMBL/GenBank/DDBJ whole genome shotgun (WGS) entry which is preliminary data.</text>
</comment>
<comment type="function">
    <text evidence="1">Thiol-specific peroxidase that catalyzes the reduction of hydrogen peroxide and organic hydroperoxides to water and alcohols, respectively. Plays a role in cell protection against oxidative stress by detoxifying peroxides and as sensor of hydrogen peroxide-mediated signaling events.</text>
</comment>
<evidence type="ECO:0000256" key="4">
    <source>
        <dbReference type="ARBA" id="ARBA00022559"/>
    </source>
</evidence>
<dbReference type="OrthoDB" id="9812811at2"/>
<keyword evidence="4" id="KW-0575">Peroxidase</keyword>
<dbReference type="CDD" id="cd03017">
    <property type="entry name" value="PRX_BCP"/>
    <property type="match status" value="1"/>
</dbReference>
<gene>
    <name evidence="16" type="ORF">LH29_02325</name>
</gene>
<dbReference type="Pfam" id="PF00578">
    <property type="entry name" value="AhpC-TSA"/>
    <property type="match status" value="1"/>
</dbReference>
<keyword evidence="5" id="KW-0049">Antioxidant</keyword>
<accession>A0A0D8JCU8</accession>
<dbReference type="Proteomes" id="UP000032544">
    <property type="component" value="Unassembled WGS sequence"/>
</dbReference>
<organism evidence="16 17">
    <name type="scientific">Draconibacterium sediminis</name>
    <dbReference type="NCBI Taxonomy" id="1544798"/>
    <lineage>
        <taxon>Bacteria</taxon>
        <taxon>Pseudomonadati</taxon>
        <taxon>Bacteroidota</taxon>
        <taxon>Bacteroidia</taxon>
        <taxon>Marinilabiliales</taxon>
        <taxon>Prolixibacteraceae</taxon>
        <taxon>Draconibacterium</taxon>
    </lineage>
</organism>
<evidence type="ECO:0000256" key="6">
    <source>
        <dbReference type="ARBA" id="ARBA00023002"/>
    </source>
</evidence>
<reference evidence="16 17" key="1">
    <citation type="submission" date="2014-09" db="EMBL/GenBank/DDBJ databases">
        <title>Draft Genome Sequence of Draconibacterium sp. JN14CK-3.</title>
        <authorList>
            <person name="Dong C."/>
            <person name="Lai Q."/>
            <person name="Shao Z."/>
        </authorList>
    </citation>
    <scope>NUCLEOTIDE SEQUENCE [LARGE SCALE GENOMIC DNA]</scope>
    <source>
        <strain evidence="16 17">JN14CK-3</strain>
    </source>
</reference>
<evidence type="ECO:0000256" key="12">
    <source>
        <dbReference type="ARBA" id="ARBA00049091"/>
    </source>
</evidence>
<keyword evidence="17" id="KW-1185">Reference proteome</keyword>
<evidence type="ECO:0000256" key="7">
    <source>
        <dbReference type="ARBA" id="ARBA00023157"/>
    </source>
</evidence>
<dbReference type="InterPro" id="IPR050924">
    <property type="entry name" value="Peroxiredoxin_BCP/PrxQ"/>
</dbReference>
<evidence type="ECO:0000256" key="14">
    <source>
        <dbReference type="SAM" id="SignalP"/>
    </source>
</evidence>
<dbReference type="RefSeq" id="WP_045025913.1">
    <property type="nucleotide sequence ID" value="NZ_JRHC01000001.1"/>
</dbReference>
<evidence type="ECO:0000256" key="9">
    <source>
        <dbReference type="ARBA" id="ARBA00032824"/>
    </source>
</evidence>
<dbReference type="PROSITE" id="PS51352">
    <property type="entry name" value="THIOREDOXIN_2"/>
    <property type="match status" value="1"/>
</dbReference>
<dbReference type="STRING" id="1544798.LH29_02325"/>
<dbReference type="InterPro" id="IPR024706">
    <property type="entry name" value="Peroxiredoxin_AhpC-typ"/>
</dbReference>
<evidence type="ECO:0000256" key="11">
    <source>
        <dbReference type="ARBA" id="ARBA00042639"/>
    </source>
</evidence>
<comment type="subunit">
    <text evidence="2">Monomer.</text>
</comment>
<evidence type="ECO:0000313" key="17">
    <source>
        <dbReference type="Proteomes" id="UP000032544"/>
    </source>
</evidence>
<feature type="active site" description="Cysteine sulfenic acid (-SOH) intermediate; for peroxidase activity" evidence="13">
    <location>
        <position position="65"/>
    </location>
</feature>
<keyword evidence="14" id="KW-0732">Signal</keyword>
<keyword evidence="8" id="KW-0676">Redox-active center</keyword>
<keyword evidence="7" id="KW-1015">Disulfide bond</keyword>
<feature type="domain" description="Thioredoxin" evidence="15">
    <location>
        <begin position="22"/>
        <end position="186"/>
    </location>
</feature>
<dbReference type="Gene3D" id="3.40.30.10">
    <property type="entry name" value="Glutaredoxin"/>
    <property type="match status" value="1"/>
</dbReference>
<dbReference type="GO" id="GO:0045454">
    <property type="term" value="P:cell redox homeostasis"/>
    <property type="evidence" value="ECO:0007669"/>
    <property type="project" value="TreeGrafter"/>
</dbReference>
<name>A0A0D8JCU8_9BACT</name>
<evidence type="ECO:0000256" key="2">
    <source>
        <dbReference type="ARBA" id="ARBA00011245"/>
    </source>
</evidence>
<feature type="signal peptide" evidence="14">
    <location>
        <begin position="1"/>
        <end position="19"/>
    </location>
</feature>
<evidence type="ECO:0000259" key="15">
    <source>
        <dbReference type="PROSITE" id="PS51352"/>
    </source>
</evidence>
<evidence type="ECO:0000256" key="3">
    <source>
        <dbReference type="ARBA" id="ARBA00013017"/>
    </source>
</evidence>
<dbReference type="PATRIC" id="fig|1544798.3.peg.483"/>
<proteinExistence type="inferred from homology"/>
<evidence type="ECO:0000256" key="5">
    <source>
        <dbReference type="ARBA" id="ARBA00022862"/>
    </source>
</evidence>
<dbReference type="AlphaFoldDB" id="A0A0D8JCU8"/>
<dbReference type="InterPro" id="IPR000866">
    <property type="entry name" value="AhpC/TSA"/>
</dbReference>
<dbReference type="InterPro" id="IPR036249">
    <property type="entry name" value="Thioredoxin-like_sf"/>
</dbReference>
<dbReference type="PIRSF" id="PIRSF000239">
    <property type="entry name" value="AHPC"/>
    <property type="match status" value="1"/>
</dbReference>
<dbReference type="GO" id="GO:0005737">
    <property type="term" value="C:cytoplasm"/>
    <property type="evidence" value="ECO:0007669"/>
    <property type="project" value="TreeGrafter"/>
</dbReference>
<evidence type="ECO:0000256" key="10">
    <source>
        <dbReference type="ARBA" id="ARBA00038489"/>
    </source>
</evidence>
<sequence>MKLVVIAALLLSISIGSFSQELNVGDKAPSFSIVADDGSTWNVNDYLGDKFIVVYFYPAAMTGGCTKQACAYRDMKTQIDAANAVVVGISGDNVEGLKLFKKANDLNFPLLSDENGEIAKKFGVPLRDGGTITREIDGHSFDLVRGATASRWTFIIDKKGTIVYKNTEVDATKDSAEILDFIKNNS</sequence>
<feature type="chain" id="PRO_5002331242" description="thioredoxin-dependent peroxiredoxin" evidence="14">
    <location>
        <begin position="20"/>
        <end position="186"/>
    </location>
</feature>
<protein>
    <recommendedName>
        <fullName evidence="3">thioredoxin-dependent peroxiredoxin</fullName>
        <ecNumber evidence="3">1.11.1.24</ecNumber>
    </recommendedName>
    <alternativeName>
        <fullName evidence="9">Thioredoxin peroxidase</fullName>
    </alternativeName>
    <alternativeName>
        <fullName evidence="11">Thioredoxin-dependent peroxiredoxin Bcp</fullName>
    </alternativeName>
</protein>
<comment type="catalytic activity">
    <reaction evidence="12">
        <text>a hydroperoxide + [thioredoxin]-dithiol = an alcohol + [thioredoxin]-disulfide + H2O</text>
        <dbReference type="Rhea" id="RHEA:62620"/>
        <dbReference type="Rhea" id="RHEA-COMP:10698"/>
        <dbReference type="Rhea" id="RHEA-COMP:10700"/>
        <dbReference type="ChEBI" id="CHEBI:15377"/>
        <dbReference type="ChEBI" id="CHEBI:29950"/>
        <dbReference type="ChEBI" id="CHEBI:30879"/>
        <dbReference type="ChEBI" id="CHEBI:35924"/>
        <dbReference type="ChEBI" id="CHEBI:50058"/>
        <dbReference type="EC" id="1.11.1.24"/>
    </reaction>
</comment>
<dbReference type="GO" id="GO:0008379">
    <property type="term" value="F:thioredoxin peroxidase activity"/>
    <property type="evidence" value="ECO:0007669"/>
    <property type="project" value="TreeGrafter"/>
</dbReference>
<keyword evidence="6" id="KW-0560">Oxidoreductase</keyword>
<dbReference type="EC" id="1.11.1.24" evidence="3"/>
<dbReference type="EMBL" id="JRHC01000001">
    <property type="protein sequence ID" value="KJF44361.1"/>
    <property type="molecule type" value="Genomic_DNA"/>
</dbReference>
<evidence type="ECO:0000256" key="1">
    <source>
        <dbReference type="ARBA" id="ARBA00003330"/>
    </source>
</evidence>
<dbReference type="PANTHER" id="PTHR42801">
    <property type="entry name" value="THIOREDOXIN-DEPENDENT PEROXIDE REDUCTASE"/>
    <property type="match status" value="1"/>
</dbReference>
<dbReference type="PANTHER" id="PTHR42801:SF4">
    <property type="entry name" value="AHPC_TSA FAMILY PROTEIN"/>
    <property type="match status" value="1"/>
</dbReference>
<evidence type="ECO:0000256" key="13">
    <source>
        <dbReference type="PIRSR" id="PIRSR000239-1"/>
    </source>
</evidence>
<dbReference type="GO" id="GO:0034599">
    <property type="term" value="P:cellular response to oxidative stress"/>
    <property type="evidence" value="ECO:0007669"/>
    <property type="project" value="TreeGrafter"/>
</dbReference>
<evidence type="ECO:0000256" key="8">
    <source>
        <dbReference type="ARBA" id="ARBA00023284"/>
    </source>
</evidence>
<evidence type="ECO:0000313" key="16">
    <source>
        <dbReference type="EMBL" id="KJF44361.1"/>
    </source>
</evidence>